<feature type="compositionally biased region" description="Low complexity" evidence="1">
    <location>
        <begin position="286"/>
        <end position="297"/>
    </location>
</feature>
<proteinExistence type="predicted"/>
<gene>
    <name evidence="3" type="ORF">EYW49_13495</name>
</gene>
<feature type="domain" description="ImpA N-terminal" evidence="2">
    <location>
        <begin position="29"/>
        <end position="149"/>
    </location>
</feature>
<name>A0A4Q9VP14_9HYPH</name>
<sequence>MESSVWDVSLLFPVAGNCRMAKVDVASFLEPVSDDEPCGPDLDLAGDPEFMNYTARAEGLLPQSFFAFDRASIDYKSEFATIEGLLDRTRDLRLLVLYAKLAILGRDLDRFCDALEVIVAALDGRWAEVHPQGEGSDYLYRVATLTALDDGPHTILPLQYAPIVNSRRTGPLGWRACQVAAGKIPAREGEPAVEQGAIERAFLEAELPALIDRRDRYARIVAAADAIDALTIEKGDYDNRVHLEKMRAQAQEITEFLDGYVARRDPSAALSPAEGTPDTGDDSDDPSASGAPASFGGVAVAGGPSPGAVATVVDRRSALRALAAAADYFQRHEPSSPALLLLRYAQKVSNQPFAEVVRTLLPDYAAKAYLKVGQSSLAIMLDKLSEATAEGWEAEPEPEPEEGAEEGPDFTVGNRRDALRLLDLVQMFFRTAEPGSAVPVLIARARELAERDFVSLMKDFFSDAMLQSMKGDDW</sequence>
<dbReference type="OrthoDB" id="9771118at2"/>
<dbReference type="InterPro" id="IPR010657">
    <property type="entry name" value="ImpA_N"/>
</dbReference>
<feature type="compositionally biased region" description="Acidic residues" evidence="1">
    <location>
        <begin position="392"/>
        <end position="408"/>
    </location>
</feature>
<dbReference type="EMBL" id="SJFN01000019">
    <property type="protein sequence ID" value="TBW36607.1"/>
    <property type="molecule type" value="Genomic_DNA"/>
</dbReference>
<dbReference type="Proteomes" id="UP000292781">
    <property type="component" value="Unassembled WGS sequence"/>
</dbReference>
<comment type="caution">
    <text evidence="3">The sequence shown here is derived from an EMBL/GenBank/DDBJ whole genome shotgun (WGS) entry which is preliminary data.</text>
</comment>
<dbReference type="AlphaFoldDB" id="A0A4Q9VP14"/>
<dbReference type="PANTHER" id="PTHR37951">
    <property type="entry name" value="CYTOPLASMIC PROTEIN-RELATED"/>
    <property type="match status" value="1"/>
</dbReference>
<evidence type="ECO:0000259" key="2">
    <source>
        <dbReference type="Pfam" id="PF06812"/>
    </source>
</evidence>
<feature type="region of interest" description="Disordered" evidence="1">
    <location>
        <begin position="268"/>
        <end position="297"/>
    </location>
</feature>
<dbReference type="Pfam" id="PF06812">
    <property type="entry name" value="ImpA_N"/>
    <property type="match status" value="1"/>
</dbReference>
<reference evidence="3 4" key="1">
    <citation type="submission" date="2019-02" db="EMBL/GenBank/DDBJ databases">
        <title>Siculibacillus lacustris gen. nov., sp. nov., a new rosette-forming bacterium isolated from a freshwater crater lake (Lake St. Ana, Romania).</title>
        <authorList>
            <person name="Felfoldi T."/>
            <person name="Marton Z."/>
            <person name="Szabo A."/>
            <person name="Mentes A."/>
            <person name="Boka K."/>
            <person name="Marialigeti K."/>
            <person name="Mathe I."/>
            <person name="Koncz M."/>
            <person name="Schumann P."/>
            <person name="Toth E."/>
        </authorList>
    </citation>
    <scope>NUCLEOTIDE SEQUENCE [LARGE SCALE GENOMIC DNA]</scope>
    <source>
        <strain evidence="3 4">SA-279</strain>
    </source>
</reference>
<accession>A0A4Q9VP14</accession>
<dbReference type="InterPro" id="IPR017740">
    <property type="entry name" value="TssA-like"/>
</dbReference>
<evidence type="ECO:0000313" key="3">
    <source>
        <dbReference type="EMBL" id="TBW36607.1"/>
    </source>
</evidence>
<evidence type="ECO:0000256" key="1">
    <source>
        <dbReference type="SAM" id="MobiDB-lite"/>
    </source>
</evidence>
<keyword evidence="4" id="KW-1185">Reference proteome</keyword>
<evidence type="ECO:0000313" key="4">
    <source>
        <dbReference type="Proteomes" id="UP000292781"/>
    </source>
</evidence>
<organism evidence="3 4">
    <name type="scientific">Siculibacillus lacustris</name>
    <dbReference type="NCBI Taxonomy" id="1549641"/>
    <lineage>
        <taxon>Bacteria</taxon>
        <taxon>Pseudomonadati</taxon>
        <taxon>Pseudomonadota</taxon>
        <taxon>Alphaproteobacteria</taxon>
        <taxon>Hyphomicrobiales</taxon>
        <taxon>Ancalomicrobiaceae</taxon>
        <taxon>Siculibacillus</taxon>
    </lineage>
</organism>
<protein>
    <recommendedName>
        <fullName evidence="2">ImpA N-terminal domain-containing protein</fullName>
    </recommendedName>
</protein>
<dbReference type="PANTHER" id="PTHR37951:SF1">
    <property type="entry name" value="TYPE VI SECRETION SYSTEM COMPONENT TSSA1"/>
    <property type="match status" value="1"/>
</dbReference>
<feature type="region of interest" description="Disordered" evidence="1">
    <location>
        <begin position="389"/>
        <end position="411"/>
    </location>
</feature>